<proteinExistence type="predicted"/>
<dbReference type="EMBL" id="PDBW01000001">
    <property type="protein sequence ID" value="PFH03449.1"/>
    <property type="molecule type" value="Genomic_DNA"/>
</dbReference>
<evidence type="ECO:0000313" key="4">
    <source>
        <dbReference type="Proteomes" id="UP000223596"/>
    </source>
</evidence>
<evidence type="ECO:0000259" key="2">
    <source>
        <dbReference type="Pfam" id="PF09922"/>
    </source>
</evidence>
<reference evidence="3 4" key="1">
    <citation type="submission" date="2017-09" db="EMBL/GenBank/DDBJ databases">
        <title>Evaluation of Pacific Biosciences Sequencing Technology to Finishing C. thermocellum Genome Sequences.</title>
        <authorList>
            <person name="Brown S."/>
        </authorList>
    </citation>
    <scope>NUCLEOTIDE SEQUENCE [LARGE SCALE GENOMIC DNA]</scope>
    <source>
        <strain evidence="3 4">AD2</strain>
    </source>
</reference>
<evidence type="ECO:0000313" key="3">
    <source>
        <dbReference type="EMBL" id="PFH03449.1"/>
    </source>
</evidence>
<gene>
    <name evidence="3" type="ORF">M972_112260</name>
</gene>
<dbReference type="RefSeq" id="WP_003520766.1">
    <property type="nucleotide sequence ID" value="NZ_CP013828.1"/>
</dbReference>
<protein>
    <submittedName>
        <fullName evidence="3">Cell wall-active antibiotic response 4TMS protein YvqF</fullName>
    </submittedName>
</protein>
<feature type="transmembrane region" description="Helical" evidence="1">
    <location>
        <begin position="67"/>
        <end position="87"/>
    </location>
</feature>
<feature type="domain" description="Cell wall-active antibiotics response LiaF-like C-terminal" evidence="2">
    <location>
        <begin position="245"/>
        <end position="318"/>
    </location>
</feature>
<organism evidence="3 4">
    <name type="scientific">Acetivibrio thermocellus AD2</name>
    <dbReference type="NCBI Taxonomy" id="1138384"/>
    <lineage>
        <taxon>Bacteria</taxon>
        <taxon>Bacillati</taxon>
        <taxon>Bacillota</taxon>
        <taxon>Clostridia</taxon>
        <taxon>Eubacteriales</taxon>
        <taxon>Oscillospiraceae</taxon>
        <taxon>Acetivibrio</taxon>
    </lineage>
</organism>
<keyword evidence="1" id="KW-1133">Transmembrane helix</keyword>
<dbReference type="AlphaFoldDB" id="A0AB36THS6"/>
<dbReference type="InterPro" id="IPR024425">
    <property type="entry name" value="LiaF-like_C"/>
</dbReference>
<evidence type="ECO:0000256" key="1">
    <source>
        <dbReference type="SAM" id="Phobius"/>
    </source>
</evidence>
<keyword evidence="1" id="KW-0472">Membrane</keyword>
<comment type="caution">
    <text evidence="3">The sequence shown here is derived from an EMBL/GenBank/DDBJ whole genome shotgun (WGS) entry which is preliminary data.</text>
</comment>
<accession>A0AB36THS6</accession>
<feature type="transmembrane region" description="Helical" evidence="1">
    <location>
        <begin position="41"/>
        <end position="60"/>
    </location>
</feature>
<keyword evidence="1" id="KW-0812">Transmembrane</keyword>
<name>A0AB36THS6_ACETH</name>
<feature type="transmembrane region" description="Helical" evidence="1">
    <location>
        <begin position="7"/>
        <end position="29"/>
    </location>
</feature>
<sequence length="321" mass="35328">MKKNNSGIFFGLFIIFIGIVLILSQFGMLDLDKIVNFLSDHISTIISLLLIVTGVNLVFDKYNGVKFFAWTAFFAVLLISGCIYGGATENKIERSTDKAYIRPFAEEKLPETEEGRLKMKLSGQNLKIGSTESGLIKGDMTDSGVQYKVDYKKNNKVADIDFKMESGFSLENVKNLVSMNGSDSKSWTTEEPLEVLLNTDVLWDIDLKFGGTDGEIDLSSLKVEEFELDGGAGNIKLILGDRHPSTKVDIDAGAANFKIFVPKNSGIKVEVDGLLSSVSFKDLTLEQTKKKTYVSPEYDNAKNKIEIDIDIGAGSVEINGI</sequence>
<dbReference type="Proteomes" id="UP000223596">
    <property type="component" value="Unassembled WGS sequence"/>
</dbReference>
<dbReference type="Pfam" id="PF09922">
    <property type="entry name" value="LiaF-like_C"/>
    <property type="match status" value="1"/>
</dbReference>